<feature type="compositionally biased region" description="Acidic residues" evidence="5">
    <location>
        <begin position="259"/>
        <end position="275"/>
    </location>
</feature>
<name>A0A316Z0D8_9BASI</name>
<keyword evidence="8" id="KW-1185">Reference proteome</keyword>
<feature type="transmembrane region" description="Helical" evidence="6">
    <location>
        <begin position="476"/>
        <end position="499"/>
    </location>
</feature>
<feature type="transmembrane region" description="Helical" evidence="6">
    <location>
        <begin position="176"/>
        <end position="198"/>
    </location>
</feature>
<feature type="transmembrane region" description="Helical" evidence="6">
    <location>
        <begin position="557"/>
        <end position="577"/>
    </location>
</feature>
<evidence type="ECO:0000313" key="8">
    <source>
        <dbReference type="Proteomes" id="UP000245946"/>
    </source>
</evidence>
<dbReference type="RefSeq" id="XP_025595469.1">
    <property type="nucleotide sequence ID" value="XM_025744444.1"/>
</dbReference>
<feature type="transmembrane region" description="Helical" evidence="6">
    <location>
        <begin position="77"/>
        <end position="98"/>
    </location>
</feature>
<dbReference type="Gene3D" id="1.20.1250.20">
    <property type="entry name" value="MFS general substrate transporter like domains"/>
    <property type="match status" value="2"/>
</dbReference>
<dbReference type="AlphaFoldDB" id="A0A316Z0D8"/>
<gene>
    <name evidence="7" type="ORF">FA09DRAFT_341396</name>
</gene>
<dbReference type="Pfam" id="PF07690">
    <property type="entry name" value="MFS_1"/>
    <property type="match status" value="1"/>
</dbReference>
<accession>A0A316Z0D8</accession>
<dbReference type="PANTHER" id="PTHR21576:SF160">
    <property type="entry name" value="NODULIN-LIKE DOMAIN-CONTAINING PROTEIN"/>
    <property type="match status" value="1"/>
</dbReference>
<evidence type="ECO:0000256" key="1">
    <source>
        <dbReference type="ARBA" id="ARBA00004141"/>
    </source>
</evidence>
<keyword evidence="3 6" id="KW-1133">Transmembrane helix</keyword>
<dbReference type="GO" id="GO:0000329">
    <property type="term" value="C:fungal-type vacuole membrane"/>
    <property type="evidence" value="ECO:0007669"/>
    <property type="project" value="TreeGrafter"/>
</dbReference>
<feature type="transmembrane region" description="Helical" evidence="6">
    <location>
        <begin position="321"/>
        <end position="339"/>
    </location>
</feature>
<feature type="transmembrane region" description="Helical" evidence="6">
    <location>
        <begin position="511"/>
        <end position="529"/>
    </location>
</feature>
<feature type="transmembrane region" description="Helical" evidence="6">
    <location>
        <begin position="447"/>
        <end position="464"/>
    </location>
</feature>
<keyword evidence="4 6" id="KW-0472">Membrane</keyword>
<evidence type="ECO:0000256" key="4">
    <source>
        <dbReference type="ARBA" id="ARBA00023136"/>
    </source>
</evidence>
<dbReference type="STRING" id="58919.A0A316Z0D8"/>
<dbReference type="GeneID" id="37271988"/>
<keyword evidence="2 6" id="KW-0812">Transmembrane</keyword>
<feature type="transmembrane region" description="Helical" evidence="6">
    <location>
        <begin position="46"/>
        <end position="65"/>
    </location>
</feature>
<dbReference type="Proteomes" id="UP000245946">
    <property type="component" value="Unassembled WGS sequence"/>
</dbReference>
<dbReference type="SUPFAM" id="SSF103473">
    <property type="entry name" value="MFS general substrate transporter"/>
    <property type="match status" value="1"/>
</dbReference>
<organism evidence="7 8">
    <name type="scientific">Tilletiopsis washingtonensis</name>
    <dbReference type="NCBI Taxonomy" id="58919"/>
    <lineage>
        <taxon>Eukaryota</taxon>
        <taxon>Fungi</taxon>
        <taxon>Dikarya</taxon>
        <taxon>Basidiomycota</taxon>
        <taxon>Ustilaginomycotina</taxon>
        <taxon>Exobasidiomycetes</taxon>
        <taxon>Entylomatales</taxon>
        <taxon>Entylomatales incertae sedis</taxon>
        <taxon>Tilletiopsis</taxon>
    </lineage>
</organism>
<proteinExistence type="predicted"/>
<dbReference type="InterPro" id="IPR011701">
    <property type="entry name" value="MFS"/>
</dbReference>
<comment type="subcellular location">
    <subcellularLocation>
        <location evidence="1">Membrane</location>
        <topology evidence="1">Multi-pass membrane protein</topology>
    </subcellularLocation>
</comment>
<feature type="transmembrane region" description="Helical" evidence="6">
    <location>
        <begin position="110"/>
        <end position="133"/>
    </location>
</feature>
<sequence>MFAFPPSPRVFSLFGSFLVAASAGVNYAYSSWAPQLQEQLHLSSTQVNIVGVAGNIGVYLSGPLWGRWVDRRGPYSALLAGALLVALGFGGLSLAYTQTFPFNTPEISPWMLAFLSLLTGLGNSGAFTAAMNAQAKSWDGKRRGTATAIVLSGFGLSAFIYSTLSHALFPGQTASYLLLLAFGSSCSFLLGVALIRIIPPEEEARKRRRGSDGRGSYGQLEASPESDDVDEEGAVRRPLGRRRTSSDVTGRAFTHAPLADDETPSTSELSDEEEAYQTPAALRHSRSRAASTSSAHTHETAKDAAAVKDVTGWKLFSQLDFGLLFVIMTFISGIGLLVINNIGTITRTLYEYNKLHPDSSLASLAAGAASRAAGLLEQVPRTAAAGNNALTAADMTLAALKNEKAAVQQMQAHQVSAISIGNASGRIIIGLLSDLLVRRTGDASQRVWLLLLVCFLAVGSQAMAAAPDTINSVHRLLLVSAGTGLCYGTLFGLAPVLTFEWFGLKHFSQNWGIVSLSPVLAGNIFNILFGRVYDSHVPTTGRDTHLCLEGEDCYRSVFEITVVCALLATATSLVLILRRAGVPAALRSALGSRSASA</sequence>
<dbReference type="EMBL" id="KZ819306">
    <property type="protein sequence ID" value="PWN95190.1"/>
    <property type="molecule type" value="Genomic_DNA"/>
</dbReference>
<feature type="transmembrane region" description="Helical" evidence="6">
    <location>
        <begin position="145"/>
        <end position="164"/>
    </location>
</feature>
<evidence type="ECO:0000256" key="3">
    <source>
        <dbReference type="ARBA" id="ARBA00022989"/>
    </source>
</evidence>
<dbReference type="PANTHER" id="PTHR21576">
    <property type="entry name" value="UNCHARACTERIZED NODULIN-LIKE PROTEIN"/>
    <property type="match status" value="1"/>
</dbReference>
<evidence type="ECO:0000313" key="7">
    <source>
        <dbReference type="EMBL" id="PWN95190.1"/>
    </source>
</evidence>
<dbReference type="InterPro" id="IPR036259">
    <property type="entry name" value="MFS_trans_sf"/>
</dbReference>
<evidence type="ECO:0000256" key="6">
    <source>
        <dbReference type="SAM" id="Phobius"/>
    </source>
</evidence>
<dbReference type="OrthoDB" id="410267at2759"/>
<dbReference type="GO" id="GO:0022857">
    <property type="term" value="F:transmembrane transporter activity"/>
    <property type="evidence" value="ECO:0007669"/>
    <property type="project" value="InterPro"/>
</dbReference>
<feature type="region of interest" description="Disordered" evidence="5">
    <location>
        <begin position="204"/>
        <end position="303"/>
    </location>
</feature>
<evidence type="ECO:0000256" key="2">
    <source>
        <dbReference type="ARBA" id="ARBA00022692"/>
    </source>
</evidence>
<evidence type="ECO:0000256" key="5">
    <source>
        <dbReference type="SAM" id="MobiDB-lite"/>
    </source>
</evidence>
<reference evidence="7 8" key="1">
    <citation type="journal article" date="2018" name="Mol. Biol. Evol.">
        <title>Broad Genomic Sampling Reveals a Smut Pathogenic Ancestry of the Fungal Clade Ustilaginomycotina.</title>
        <authorList>
            <person name="Kijpornyongpan T."/>
            <person name="Mondo S.J."/>
            <person name="Barry K."/>
            <person name="Sandor L."/>
            <person name="Lee J."/>
            <person name="Lipzen A."/>
            <person name="Pangilinan J."/>
            <person name="LaButti K."/>
            <person name="Hainaut M."/>
            <person name="Henrissat B."/>
            <person name="Grigoriev I.V."/>
            <person name="Spatafora J.W."/>
            <person name="Aime M.C."/>
        </authorList>
    </citation>
    <scope>NUCLEOTIDE SEQUENCE [LARGE SCALE GENOMIC DNA]</scope>
    <source>
        <strain evidence="7 8">MCA 4186</strain>
    </source>
</reference>
<protein>
    <submittedName>
        <fullName evidence="7">MFS general substrate transporter</fullName>
    </submittedName>
</protein>